<dbReference type="RefSeq" id="WP_346095767.1">
    <property type="nucleotide sequence ID" value="NZ_BAAABY010000023.1"/>
</dbReference>
<evidence type="ECO:0000313" key="2">
    <source>
        <dbReference type="EMBL" id="GAA0466935.1"/>
    </source>
</evidence>
<protein>
    <recommendedName>
        <fullName evidence="1">HTH cro/C1-type domain-containing protein</fullName>
    </recommendedName>
</protein>
<dbReference type="SUPFAM" id="SSF47413">
    <property type="entry name" value="lambda repressor-like DNA-binding domains"/>
    <property type="match status" value="1"/>
</dbReference>
<dbReference type="InterPro" id="IPR001387">
    <property type="entry name" value="Cro/C1-type_HTH"/>
</dbReference>
<gene>
    <name evidence="2" type="ORF">GCM10010361_33920</name>
</gene>
<organism evidence="2 3">
    <name type="scientific">Streptomyces olivaceiscleroticus</name>
    <dbReference type="NCBI Taxonomy" id="68245"/>
    <lineage>
        <taxon>Bacteria</taxon>
        <taxon>Bacillati</taxon>
        <taxon>Actinomycetota</taxon>
        <taxon>Actinomycetes</taxon>
        <taxon>Kitasatosporales</taxon>
        <taxon>Streptomycetaceae</taxon>
        <taxon>Streptomyces</taxon>
    </lineage>
</organism>
<evidence type="ECO:0000259" key="1">
    <source>
        <dbReference type="PROSITE" id="PS50943"/>
    </source>
</evidence>
<accession>A0ABN1A449</accession>
<sequence>MTIFPPDPNLIALRVALARLRDERGWTFDQLAERSGLARRTLIDLEHGRTTGSVITWHALAHGFDVPIDQLLSNLCEGHTPPTPPEH</sequence>
<reference evidence="2 3" key="1">
    <citation type="journal article" date="2019" name="Int. J. Syst. Evol. Microbiol.">
        <title>The Global Catalogue of Microorganisms (GCM) 10K type strain sequencing project: providing services to taxonomists for standard genome sequencing and annotation.</title>
        <authorList>
            <consortium name="The Broad Institute Genomics Platform"/>
            <consortium name="The Broad Institute Genome Sequencing Center for Infectious Disease"/>
            <person name="Wu L."/>
            <person name="Ma J."/>
        </authorList>
    </citation>
    <scope>NUCLEOTIDE SEQUENCE [LARGE SCALE GENOMIC DNA]</scope>
    <source>
        <strain evidence="2 3">JCM 4805</strain>
    </source>
</reference>
<name>A0ABN1A449_9ACTN</name>
<keyword evidence="3" id="KW-1185">Reference proteome</keyword>
<proteinExistence type="predicted"/>
<dbReference type="CDD" id="cd00093">
    <property type="entry name" value="HTH_XRE"/>
    <property type="match status" value="1"/>
</dbReference>
<dbReference type="Proteomes" id="UP001500909">
    <property type="component" value="Unassembled WGS sequence"/>
</dbReference>
<dbReference type="EMBL" id="BAAABY010000023">
    <property type="protein sequence ID" value="GAA0466935.1"/>
    <property type="molecule type" value="Genomic_DNA"/>
</dbReference>
<dbReference type="PROSITE" id="PS50943">
    <property type="entry name" value="HTH_CROC1"/>
    <property type="match status" value="1"/>
</dbReference>
<dbReference type="Gene3D" id="1.10.260.40">
    <property type="entry name" value="lambda repressor-like DNA-binding domains"/>
    <property type="match status" value="1"/>
</dbReference>
<feature type="domain" description="HTH cro/C1-type" evidence="1">
    <location>
        <begin position="17"/>
        <end position="71"/>
    </location>
</feature>
<evidence type="ECO:0000313" key="3">
    <source>
        <dbReference type="Proteomes" id="UP001500909"/>
    </source>
</evidence>
<comment type="caution">
    <text evidence="2">The sequence shown here is derived from an EMBL/GenBank/DDBJ whole genome shotgun (WGS) entry which is preliminary data.</text>
</comment>
<dbReference type="InterPro" id="IPR010982">
    <property type="entry name" value="Lambda_DNA-bd_dom_sf"/>
</dbReference>
<dbReference type="SMART" id="SM00530">
    <property type="entry name" value="HTH_XRE"/>
    <property type="match status" value="1"/>
</dbReference>
<dbReference type="Pfam" id="PF13560">
    <property type="entry name" value="HTH_31"/>
    <property type="match status" value="1"/>
</dbReference>